<feature type="transmembrane region" description="Helical" evidence="1">
    <location>
        <begin position="93"/>
        <end position="110"/>
    </location>
</feature>
<proteinExistence type="predicted"/>
<gene>
    <name evidence="2" type="ORF">HINF_LOCUS23147</name>
    <name evidence="3" type="ORF">HINF_LOCUS76242</name>
</gene>
<evidence type="ECO:0000313" key="3">
    <source>
        <dbReference type="EMBL" id="CAL6111116.1"/>
    </source>
</evidence>
<keyword evidence="1" id="KW-0472">Membrane</keyword>
<evidence type="ECO:0000313" key="2">
    <source>
        <dbReference type="EMBL" id="CAI9935502.1"/>
    </source>
</evidence>
<feature type="transmembrane region" description="Helical" evidence="1">
    <location>
        <begin position="232"/>
        <end position="250"/>
    </location>
</feature>
<sequence>MSSTTLTLNRLVQSPDLKCGGPLIVSLPFKSDKEVESYVSLMFISLIQKIVFDQRASHIFIQQWIIKYNLGLLNLWNLWGLLNWLSLLSLSHFSLQLLFLLLIVLINLLFNHLLTFLRVINLWLWLFLFRLLFRQLWLIWNRSNETIFIILVSIYHSCKLPSISLLIPEVFLVLLITSWFIVSIRQIDVITPFVLRVEFKNISWFINWFDWYSSFIHYIFSLDIYKLPSRAFISFIFLGCICAFWHYILVDLPSYLSSGHMCCQYKSKKVV</sequence>
<feature type="transmembrane region" description="Helical" evidence="1">
    <location>
        <begin position="122"/>
        <end position="140"/>
    </location>
</feature>
<reference evidence="3 4" key="2">
    <citation type="submission" date="2024-07" db="EMBL/GenBank/DDBJ databases">
        <authorList>
            <person name="Akdeniz Z."/>
        </authorList>
    </citation>
    <scope>NUCLEOTIDE SEQUENCE [LARGE SCALE GENOMIC DNA]</scope>
</reference>
<protein>
    <submittedName>
        <fullName evidence="3">Hypothetical_protein</fullName>
    </submittedName>
</protein>
<keyword evidence="1" id="KW-1133">Transmembrane helix</keyword>
<feature type="transmembrane region" description="Helical" evidence="1">
    <location>
        <begin position="202"/>
        <end position="220"/>
    </location>
</feature>
<dbReference type="Proteomes" id="UP001642409">
    <property type="component" value="Unassembled WGS sequence"/>
</dbReference>
<feature type="transmembrane region" description="Helical" evidence="1">
    <location>
        <begin position="64"/>
        <end position="87"/>
    </location>
</feature>
<feature type="transmembrane region" description="Helical" evidence="1">
    <location>
        <begin position="160"/>
        <end position="182"/>
    </location>
</feature>
<keyword evidence="1" id="KW-0812">Transmembrane</keyword>
<organism evidence="2">
    <name type="scientific">Hexamita inflata</name>
    <dbReference type="NCBI Taxonomy" id="28002"/>
    <lineage>
        <taxon>Eukaryota</taxon>
        <taxon>Metamonada</taxon>
        <taxon>Diplomonadida</taxon>
        <taxon>Hexamitidae</taxon>
        <taxon>Hexamitinae</taxon>
        <taxon>Hexamita</taxon>
    </lineage>
</organism>
<accession>A0AA86U287</accession>
<reference evidence="2" key="1">
    <citation type="submission" date="2023-06" db="EMBL/GenBank/DDBJ databases">
        <authorList>
            <person name="Kurt Z."/>
        </authorList>
    </citation>
    <scope>NUCLEOTIDE SEQUENCE</scope>
</reference>
<evidence type="ECO:0000256" key="1">
    <source>
        <dbReference type="SAM" id="Phobius"/>
    </source>
</evidence>
<keyword evidence="4" id="KW-1185">Reference proteome</keyword>
<dbReference type="AlphaFoldDB" id="A0AA86U287"/>
<dbReference type="EMBL" id="CAXDID020000701">
    <property type="protein sequence ID" value="CAL6111116.1"/>
    <property type="molecule type" value="Genomic_DNA"/>
</dbReference>
<evidence type="ECO:0000313" key="4">
    <source>
        <dbReference type="Proteomes" id="UP001642409"/>
    </source>
</evidence>
<name>A0AA86U287_9EUKA</name>
<comment type="caution">
    <text evidence="2">The sequence shown here is derived from an EMBL/GenBank/DDBJ whole genome shotgun (WGS) entry which is preliminary data.</text>
</comment>
<dbReference type="EMBL" id="CATOUU010000615">
    <property type="protein sequence ID" value="CAI9935502.1"/>
    <property type="molecule type" value="Genomic_DNA"/>
</dbReference>